<accession>A0A2I1HG28</accession>
<dbReference type="VEuPathDB" id="FungiDB:FUN_016180"/>
<keyword evidence="2" id="KW-1185">Reference proteome</keyword>
<proteinExistence type="predicted"/>
<dbReference type="Proteomes" id="UP000234323">
    <property type="component" value="Unassembled WGS sequence"/>
</dbReference>
<comment type="caution">
    <text evidence="1">The sequence shown here is derived from an EMBL/GenBank/DDBJ whole genome shotgun (WGS) entry which is preliminary data.</text>
</comment>
<dbReference type="VEuPathDB" id="FungiDB:RhiirA1_533420"/>
<evidence type="ECO:0000313" key="1">
    <source>
        <dbReference type="EMBL" id="PKY57829.1"/>
    </source>
</evidence>
<reference evidence="1 2" key="1">
    <citation type="submission" date="2015-10" db="EMBL/GenBank/DDBJ databases">
        <title>Genome analyses suggest a sexual origin of heterokaryosis in a supposedly ancient asexual fungus.</title>
        <authorList>
            <person name="Ropars J."/>
            <person name="Sedzielewska K."/>
            <person name="Noel J."/>
            <person name="Charron P."/>
            <person name="Farinelli L."/>
            <person name="Marton T."/>
            <person name="Kruger M."/>
            <person name="Pelin A."/>
            <person name="Brachmann A."/>
            <person name="Corradi N."/>
        </authorList>
    </citation>
    <scope>NUCLEOTIDE SEQUENCE [LARGE SCALE GENOMIC DNA]</scope>
    <source>
        <strain evidence="1 2">A4</strain>
    </source>
</reference>
<gene>
    <name evidence="1" type="ORF">RhiirA4_411884</name>
</gene>
<dbReference type="VEuPathDB" id="FungiDB:RhiirFUN_014198"/>
<name>A0A2I1HG28_9GLOM</name>
<protein>
    <submittedName>
        <fullName evidence="1">Uncharacterized protein</fullName>
    </submittedName>
</protein>
<evidence type="ECO:0000313" key="2">
    <source>
        <dbReference type="Proteomes" id="UP000234323"/>
    </source>
</evidence>
<dbReference type="EMBL" id="LLXI01002719">
    <property type="protein sequence ID" value="PKY57829.1"/>
    <property type="molecule type" value="Genomic_DNA"/>
</dbReference>
<dbReference type="AlphaFoldDB" id="A0A2I1HG28"/>
<sequence>MTVQSPNMYDGLGVSAIGHFSMRVDFNGGEYKFFDKPQWVNGCGCDKCDHIPLQYTIQKEFGFPTPPRGTWYDIWISVYWSCGNDSGNSRHCISEDIYYRDYIK</sequence>
<organism evidence="1 2">
    <name type="scientific">Rhizophagus irregularis</name>
    <dbReference type="NCBI Taxonomy" id="588596"/>
    <lineage>
        <taxon>Eukaryota</taxon>
        <taxon>Fungi</taxon>
        <taxon>Fungi incertae sedis</taxon>
        <taxon>Mucoromycota</taxon>
        <taxon>Glomeromycotina</taxon>
        <taxon>Glomeromycetes</taxon>
        <taxon>Glomerales</taxon>
        <taxon>Glomeraceae</taxon>
        <taxon>Rhizophagus</taxon>
    </lineage>
</organism>